<accession>A0ABS2FZ89</accession>
<dbReference type="Pfam" id="PF13730">
    <property type="entry name" value="HTH_36"/>
    <property type="match status" value="1"/>
</dbReference>
<comment type="caution">
    <text evidence="2">The sequence shown here is derived from an EMBL/GenBank/DDBJ whole genome shotgun (WGS) entry which is preliminary data.</text>
</comment>
<feature type="region of interest" description="Disordered" evidence="1">
    <location>
        <begin position="106"/>
        <end position="181"/>
    </location>
</feature>
<proteinExistence type="predicted"/>
<feature type="compositionally biased region" description="Basic and acidic residues" evidence="1">
    <location>
        <begin position="171"/>
        <end position="181"/>
    </location>
</feature>
<dbReference type="EMBL" id="JACJLT010000011">
    <property type="protein sequence ID" value="MBM6874469.1"/>
    <property type="molecule type" value="Genomic_DNA"/>
</dbReference>
<evidence type="ECO:0000313" key="3">
    <source>
        <dbReference type="Proteomes" id="UP000728968"/>
    </source>
</evidence>
<evidence type="ECO:0000256" key="1">
    <source>
        <dbReference type="SAM" id="MobiDB-lite"/>
    </source>
</evidence>
<evidence type="ECO:0000313" key="2">
    <source>
        <dbReference type="EMBL" id="MBM6874469.1"/>
    </source>
</evidence>
<keyword evidence="3" id="KW-1185">Reference proteome</keyword>
<sequence>MEKPSYYGILPANVRYDKRLKPMEKILYSEITALANTQGFCFASNSYFAKLYEVDKKTVGVWVNNLFKFGYLKVELIYKENSKEVLERRLYIVDLKEISPSASVEKEDKKILKDERERITPPHKKMDTPPQKNREVSPQNYGYPIHKKMEDNTTRDNSINENITSNNTTTKLDRINEKEDKKFSAENSSSFVLEKSLEEKRVEKSNKEKNGDKSSLIIGNLEKDLELSKIIYILFEFGVSDRTIENILKLDITLERVEEVLKTAREKNWGEGAIYQAIKEKWILGEKKESVSTEELEGKKRWLNYFAGLDKESRGEILELIKHIPLEKLEKNKKRLARTESIFGFKEELRKLRK</sequence>
<organism evidence="2 3">
    <name type="scientific">Fusobacterium mortiferum</name>
    <dbReference type="NCBI Taxonomy" id="850"/>
    <lineage>
        <taxon>Bacteria</taxon>
        <taxon>Fusobacteriati</taxon>
        <taxon>Fusobacteriota</taxon>
        <taxon>Fusobacteriia</taxon>
        <taxon>Fusobacteriales</taxon>
        <taxon>Fusobacteriaceae</taxon>
        <taxon>Fusobacterium</taxon>
    </lineage>
</organism>
<gene>
    <name evidence="2" type="ORF">H6A04_02125</name>
</gene>
<feature type="compositionally biased region" description="Low complexity" evidence="1">
    <location>
        <begin position="157"/>
        <end position="170"/>
    </location>
</feature>
<reference evidence="2 3" key="1">
    <citation type="journal article" date="2021" name="Sci. Rep.">
        <title>The distribution of antibiotic resistance genes in chicken gut microbiota commensals.</title>
        <authorList>
            <person name="Juricova H."/>
            <person name="Matiasovicova J."/>
            <person name="Kubasova T."/>
            <person name="Cejkova D."/>
            <person name="Rychlik I."/>
        </authorList>
    </citation>
    <scope>NUCLEOTIDE SEQUENCE [LARGE SCALE GENOMIC DNA]</scope>
    <source>
        <strain evidence="2 3">An425</strain>
    </source>
</reference>
<dbReference type="RefSeq" id="WP_204715679.1">
    <property type="nucleotide sequence ID" value="NZ_JACJLT010000011.1"/>
</dbReference>
<dbReference type="Proteomes" id="UP000728968">
    <property type="component" value="Unassembled WGS sequence"/>
</dbReference>
<name>A0ABS2FZ89_FUSMR</name>
<protein>
    <submittedName>
        <fullName evidence="2">Helix-turn-helix domain-containing protein</fullName>
    </submittedName>
</protein>
<feature type="compositionally biased region" description="Basic and acidic residues" evidence="1">
    <location>
        <begin position="106"/>
        <end position="135"/>
    </location>
</feature>